<dbReference type="CDD" id="cd05379">
    <property type="entry name" value="CAP_bacterial"/>
    <property type="match status" value="1"/>
</dbReference>
<dbReference type="SUPFAM" id="SSF55797">
    <property type="entry name" value="PR-1-like"/>
    <property type="match status" value="1"/>
</dbReference>
<evidence type="ECO:0000259" key="3">
    <source>
        <dbReference type="Pfam" id="PF00188"/>
    </source>
</evidence>
<feature type="compositionally biased region" description="Low complexity" evidence="1">
    <location>
        <begin position="22"/>
        <end position="31"/>
    </location>
</feature>
<dbReference type="Pfam" id="PF00188">
    <property type="entry name" value="CAP"/>
    <property type="match status" value="1"/>
</dbReference>
<feature type="signal peptide" evidence="2">
    <location>
        <begin position="1"/>
        <end position="22"/>
    </location>
</feature>
<feature type="compositionally biased region" description="Pro residues" evidence="1">
    <location>
        <begin position="32"/>
        <end position="45"/>
    </location>
</feature>
<protein>
    <submittedName>
        <fullName evidence="4">Uncharacterized protein, YkwD family</fullName>
    </submittedName>
</protein>
<dbReference type="InterPro" id="IPR014044">
    <property type="entry name" value="CAP_dom"/>
</dbReference>
<dbReference type="EMBL" id="FORR01000017">
    <property type="protein sequence ID" value="SFJ69625.1"/>
    <property type="molecule type" value="Genomic_DNA"/>
</dbReference>
<proteinExistence type="predicted"/>
<accession>A0A1I3TFB0</accession>
<keyword evidence="2" id="KW-0732">Signal</keyword>
<dbReference type="RefSeq" id="WP_245739868.1">
    <property type="nucleotide sequence ID" value="NZ_FORR01000017.1"/>
</dbReference>
<organism evidence="4 5">
    <name type="scientific">Thermoflavimicrobium dichotomicum</name>
    <dbReference type="NCBI Taxonomy" id="46223"/>
    <lineage>
        <taxon>Bacteria</taxon>
        <taxon>Bacillati</taxon>
        <taxon>Bacillota</taxon>
        <taxon>Bacilli</taxon>
        <taxon>Bacillales</taxon>
        <taxon>Thermoactinomycetaceae</taxon>
        <taxon>Thermoflavimicrobium</taxon>
    </lineage>
</organism>
<gene>
    <name evidence="4" type="ORF">SAMN05421852_11751</name>
</gene>
<evidence type="ECO:0000313" key="5">
    <source>
        <dbReference type="Proteomes" id="UP000199545"/>
    </source>
</evidence>
<sequence length="273" mass="29795">MKRWFLSALSSLVVISALTACSSDSDQKAAPPSSPSQQPPVPKATPNPNDDSYPFDEEDLLPADESKENQMDQGNPKRSEGKQSDSEHQTKTKVNRSESQSGSQEKQSDSQEKQSGSQSGDSGSSTAPNKPSQQDDSANQASSSSLQAIEKEVIQLVNAEREKRGLKPLKASEKLSDLAQKKSDDMKKNSYFSHYSPTYGSPFDMLNQYGVSYRSAAENIAAGQMTAKEVMKSWMESSGHRANILNPSFTHIGVGFTKGGSMGTYWTQLFVQY</sequence>
<dbReference type="Gene3D" id="3.40.33.10">
    <property type="entry name" value="CAP"/>
    <property type="match status" value="1"/>
</dbReference>
<feature type="domain" description="SCP" evidence="3">
    <location>
        <begin position="155"/>
        <end position="270"/>
    </location>
</feature>
<feature type="compositionally biased region" description="Low complexity" evidence="1">
    <location>
        <begin position="113"/>
        <end position="125"/>
    </location>
</feature>
<dbReference type="AlphaFoldDB" id="A0A1I3TFB0"/>
<dbReference type="PANTHER" id="PTHR31157">
    <property type="entry name" value="SCP DOMAIN-CONTAINING PROTEIN"/>
    <property type="match status" value="1"/>
</dbReference>
<dbReference type="PANTHER" id="PTHR31157:SF1">
    <property type="entry name" value="SCP DOMAIN-CONTAINING PROTEIN"/>
    <property type="match status" value="1"/>
</dbReference>
<name>A0A1I3TFB0_9BACL</name>
<feature type="compositionally biased region" description="Low complexity" evidence="1">
    <location>
        <begin position="132"/>
        <end position="144"/>
    </location>
</feature>
<evidence type="ECO:0000256" key="1">
    <source>
        <dbReference type="SAM" id="MobiDB-lite"/>
    </source>
</evidence>
<dbReference type="NCBIfam" id="TIGR02909">
    <property type="entry name" value="spore_YkwD"/>
    <property type="match status" value="1"/>
</dbReference>
<keyword evidence="5" id="KW-1185">Reference proteome</keyword>
<feature type="chain" id="PRO_5039164350" evidence="2">
    <location>
        <begin position="23"/>
        <end position="273"/>
    </location>
</feature>
<feature type="compositionally biased region" description="Acidic residues" evidence="1">
    <location>
        <begin position="53"/>
        <end position="62"/>
    </location>
</feature>
<dbReference type="InterPro" id="IPR035940">
    <property type="entry name" value="CAP_sf"/>
</dbReference>
<dbReference type="STRING" id="46223.SAMN05421852_11751"/>
<evidence type="ECO:0000256" key="2">
    <source>
        <dbReference type="SAM" id="SignalP"/>
    </source>
</evidence>
<evidence type="ECO:0000313" key="4">
    <source>
        <dbReference type="EMBL" id="SFJ69625.1"/>
    </source>
</evidence>
<feature type="compositionally biased region" description="Basic and acidic residues" evidence="1">
    <location>
        <begin position="64"/>
        <end position="90"/>
    </location>
</feature>
<dbReference type="Proteomes" id="UP000199545">
    <property type="component" value="Unassembled WGS sequence"/>
</dbReference>
<feature type="region of interest" description="Disordered" evidence="1">
    <location>
        <begin position="22"/>
        <end position="144"/>
    </location>
</feature>
<reference evidence="4 5" key="1">
    <citation type="submission" date="2016-10" db="EMBL/GenBank/DDBJ databases">
        <authorList>
            <person name="de Groot N.N."/>
        </authorList>
    </citation>
    <scope>NUCLEOTIDE SEQUENCE [LARGE SCALE GENOMIC DNA]</scope>
    <source>
        <strain evidence="4 5">DSM 44778</strain>
    </source>
</reference>
<dbReference type="PROSITE" id="PS51257">
    <property type="entry name" value="PROKAR_LIPOPROTEIN"/>
    <property type="match status" value="1"/>
</dbReference>
<dbReference type="InterPro" id="IPR014258">
    <property type="entry name" value="CAP_domain_YkwD-like"/>
</dbReference>